<keyword evidence="2" id="KW-1185">Reference proteome</keyword>
<sequence>MKALNELFKTDEDFPKNIDNLWKTRKGLQTIYENRPDLKSEILPQLQTINNIIDRLIQDRSYHPNYGFY</sequence>
<gene>
    <name evidence="1" type="ORF">F6U93_07870</name>
</gene>
<evidence type="ECO:0000313" key="1">
    <source>
        <dbReference type="EMBL" id="KAB1068045.1"/>
    </source>
</evidence>
<comment type="caution">
    <text evidence="1">The sequence shown here is derived from an EMBL/GenBank/DDBJ whole genome shotgun (WGS) entry which is preliminary data.</text>
</comment>
<name>A0A6N6MBS6_9FLAO</name>
<dbReference type="AlphaFoldDB" id="A0A6N6MBS6"/>
<protein>
    <submittedName>
        <fullName evidence="1">Uncharacterized protein</fullName>
    </submittedName>
</protein>
<accession>A0A6N6MBS6</accession>
<proteinExistence type="predicted"/>
<dbReference type="RefSeq" id="WP_150938551.1">
    <property type="nucleotide sequence ID" value="NZ_WAAT01000041.1"/>
</dbReference>
<evidence type="ECO:0000313" key="2">
    <source>
        <dbReference type="Proteomes" id="UP000441333"/>
    </source>
</evidence>
<dbReference type="Proteomes" id="UP000441333">
    <property type="component" value="Unassembled WGS sequence"/>
</dbReference>
<reference evidence="1 2" key="1">
    <citation type="submission" date="2019-09" db="EMBL/GenBank/DDBJ databases">
        <authorList>
            <person name="Cao W.R."/>
        </authorList>
    </citation>
    <scope>NUCLEOTIDE SEQUENCE [LARGE SCALE GENOMIC DNA]</scope>
    <source>
        <strain evidence="1 2">B1N29</strain>
    </source>
</reference>
<organism evidence="1 2">
    <name type="scientific">Pseudotamlana haliotis</name>
    <dbReference type="NCBI Taxonomy" id="2614804"/>
    <lineage>
        <taxon>Bacteria</taxon>
        <taxon>Pseudomonadati</taxon>
        <taxon>Bacteroidota</taxon>
        <taxon>Flavobacteriia</taxon>
        <taxon>Flavobacteriales</taxon>
        <taxon>Flavobacteriaceae</taxon>
        <taxon>Pseudotamlana</taxon>
    </lineage>
</organism>
<dbReference type="EMBL" id="WAAT01000041">
    <property type="protein sequence ID" value="KAB1068045.1"/>
    <property type="molecule type" value="Genomic_DNA"/>
</dbReference>